<feature type="region of interest" description="Disordered" evidence="1">
    <location>
        <begin position="56"/>
        <end position="111"/>
    </location>
</feature>
<protein>
    <submittedName>
        <fullName evidence="3">Uncharacterized protein</fullName>
    </submittedName>
</protein>
<feature type="compositionally biased region" description="Low complexity" evidence="1">
    <location>
        <begin position="58"/>
        <end position="71"/>
    </location>
</feature>
<dbReference type="Proteomes" id="UP000754495">
    <property type="component" value="Unassembled WGS sequence"/>
</dbReference>
<feature type="region of interest" description="Disordered" evidence="1">
    <location>
        <begin position="127"/>
        <end position="149"/>
    </location>
</feature>
<evidence type="ECO:0000256" key="1">
    <source>
        <dbReference type="SAM" id="MobiDB-lite"/>
    </source>
</evidence>
<keyword evidence="4" id="KW-1185">Reference proteome</keyword>
<evidence type="ECO:0000313" key="3">
    <source>
        <dbReference type="EMBL" id="NIH81200.1"/>
    </source>
</evidence>
<reference evidence="3 4" key="1">
    <citation type="submission" date="2020-03" db="EMBL/GenBank/DDBJ databases">
        <title>Sequencing the genomes of 1000 actinobacteria strains.</title>
        <authorList>
            <person name="Klenk H.-P."/>
        </authorList>
    </citation>
    <scope>NUCLEOTIDE SEQUENCE [LARGE SCALE GENOMIC DNA]</scope>
    <source>
        <strain evidence="3 4">DSM 45668</strain>
    </source>
</reference>
<keyword evidence="2" id="KW-0472">Membrane</keyword>
<evidence type="ECO:0000313" key="4">
    <source>
        <dbReference type="Proteomes" id="UP000754495"/>
    </source>
</evidence>
<gene>
    <name evidence="3" type="ORF">FHX46_003730</name>
</gene>
<dbReference type="RefSeq" id="WP_167116582.1">
    <property type="nucleotide sequence ID" value="NZ_JAANOU010000001.1"/>
</dbReference>
<accession>A0ABX0T0W6</accession>
<dbReference type="SUPFAM" id="SSF57884">
    <property type="entry name" value="Ada DNA repair protein, N-terminal domain (N-Ada 10)"/>
    <property type="match status" value="1"/>
</dbReference>
<feature type="compositionally biased region" description="Low complexity" evidence="1">
    <location>
        <begin position="78"/>
        <end position="90"/>
    </location>
</feature>
<keyword evidence="2" id="KW-0812">Transmembrane</keyword>
<comment type="caution">
    <text evidence="3">The sequence shown here is derived from an EMBL/GenBank/DDBJ whole genome shotgun (WGS) entry which is preliminary data.</text>
</comment>
<keyword evidence="2" id="KW-1133">Transmembrane helix</keyword>
<name>A0ABX0T0W6_9PSEU</name>
<feature type="transmembrane region" description="Helical" evidence="2">
    <location>
        <begin position="28"/>
        <end position="47"/>
    </location>
</feature>
<organism evidence="3 4">
    <name type="scientific">Amycolatopsis viridis</name>
    <dbReference type="NCBI Taxonomy" id="185678"/>
    <lineage>
        <taxon>Bacteria</taxon>
        <taxon>Bacillati</taxon>
        <taxon>Actinomycetota</taxon>
        <taxon>Actinomycetes</taxon>
        <taxon>Pseudonocardiales</taxon>
        <taxon>Pseudonocardiaceae</taxon>
        <taxon>Amycolatopsis</taxon>
    </lineage>
</organism>
<evidence type="ECO:0000256" key="2">
    <source>
        <dbReference type="SAM" id="Phobius"/>
    </source>
</evidence>
<proteinExistence type="predicted"/>
<dbReference type="InterPro" id="IPR035451">
    <property type="entry name" value="Ada-like_dom_sf"/>
</dbReference>
<sequence>MLFIVLLLVLAALGLLISALITASSLWAWLSIGLSVVAGLLLVADFARRRAARRRVAAGESGEEPAAAPAAPDDDEPATATDQPETEASPETPPAEEPAKVTAEPEQVADEQDVAVDQTALLPAAGELVGTAEEGEPGVERTDPADTETVSGLDVEVVVVDEHPRYHLTDCGWLTGRDTIPISVSEARDLGFTPCARCTPDAHLAKTHRAKSKA</sequence>
<dbReference type="EMBL" id="JAANOU010000001">
    <property type="protein sequence ID" value="NIH81200.1"/>
    <property type="molecule type" value="Genomic_DNA"/>
</dbReference>